<proteinExistence type="predicted"/>
<protein>
    <submittedName>
        <fullName evidence="3">Putative efflux system component YknX</fullName>
    </submittedName>
</protein>
<sequence>MKTKITPVLITIAIVGFVVWKLVENKQTIDRNAELSLIVNTVVPVKVEKPQYASIDQQFRVNGQIVSGNEVGILSKTTAVVLKKYKKAGDAVGKGTVIAQLENNVIRESLRNTETDFAKAQKDVERYRNLAASGAVTTLELEEKQINLRSIENRIAELKDQLANTAIVSPVSGVIDKDFFEEGTLLTVGSQVADIVDNKYLKMKVNVTEKEMLKLKKGEKALITTDIYADKTFFGTIDVIAPKGNDLYNYAVELKLDHNNDLKSGMCATVIFDRSGNNAKSIVVNRKAIVGGMKNPSVFVIRDNKACKISVQLGQVNNDFVEITQGLSMDDTVVISGQINLKDGYEVSILKS</sequence>
<dbReference type="Gene3D" id="1.10.287.470">
    <property type="entry name" value="Helix hairpin bin"/>
    <property type="match status" value="1"/>
</dbReference>
<keyword evidence="1" id="KW-0175">Coiled coil</keyword>
<dbReference type="Gene3D" id="2.40.30.170">
    <property type="match status" value="1"/>
</dbReference>
<dbReference type="AlphaFoldDB" id="A0A5J4RY35"/>
<evidence type="ECO:0000259" key="2">
    <source>
        <dbReference type="Pfam" id="PF25989"/>
    </source>
</evidence>
<dbReference type="PANTHER" id="PTHR30469:SF15">
    <property type="entry name" value="HLYD FAMILY OF SECRETION PROTEINS"/>
    <property type="match status" value="1"/>
</dbReference>
<organism evidence="3">
    <name type="scientific">termite gut metagenome</name>
    <dbReference type="NCBI Taxonomy" id="433724"/>
    <lineage>
        <taxon>unclassified sequences</taxon>
        <taxon>metagenomes</taxon>
        <taxon>organismal metagenomes</taxon>
    </lineage>
</organism>
<dbReference type="InterPro" id="IPR006143">
    <property type="entry name" value="RND_pump_MFP"/>
</dbReference>
<dbReference type="Gene3D" id="2.40.50.100">
    <property type="match status" value="1"/>
</dbReference>
<dbReference type="InterPro" id="IPR058637">
    <property type="entry name" value="YknX-like_C"/>
</dbReference>
<feature type="coiled-coil region" evidence="1">
    <location>
        <begin position="110"/>
        <end position="168"/>
    </location>
</feature>
<feature type="domain" description="YknX-like C-terminal permuted SH3-like" evidence="2">
    <location>
        <begin position="285"/>
        <end position="348"/>
    </location>
</feature>
<dbReference type="Gene3D" id="2.40.420.20">
    <property type="match status" value="1"/>
</dbReference>
<dbReference type="Pfam" id="PF25989">
    <property type="entry name" value="YknX_C"/>
    <property type="match status" value="1"/>
</dbReference>
<accession>A0A5J4RY35</accession>
<dbReference type="SUPFAM" id="SSF111369">
    <property type="entry name" value="HlyD-like secretion proteins"/>
    <property type="match status" value="1"/>
</dbReference>
<name>A0A5J4RY35_9ZZZZ</name>
<dbReference type="GO" id="GO:0015562">
    <property type="term" value="F:efflux transmembrane transporter activity"/>
    <property type="evidence" value="ECO:0007669"/>
    <property type="project" value="TreeGrafter"/>
</dbReference>
<dbReference type="EMBL" id="SNRY01000580">
    <property type="protein sequence ID" value="KAA6338887.1"/>
    <property type="molecule type" value="Genomic_DNA"/>
</dbReference>
<evidence type="ECO:0000256" key="1">
    <source>
        <dbReference type="SAM" id="Coils"/>
    </source>
</evidence>
<dbReference type="GO" id="GO:1990281">
    <property type="term" value="C:efflux pump complex"/>
    <property type="evidence" value="ECO:0007669"/>
    <property type="project" value="TreeGrafter"/>
</dbReference>
<evidence type="ECO:0000313" key="3">
    <source>
        <dbReference type="EMBL" id="KAA6338887.1"/>
    </source>
</evidence>
<dbReference type="PANTHER" id="PTHR30469">
    <property type="entry name" value="MULTIDRUG RESISTANCE PROTEIN MDTA"/>
    <property type="match status" value="1"/>
</dbReference>
<comment type="caution">
    <text evidence="3">The sequence shown here is derived from an EMBL/GenBank/DDBJ whole genome shotgun (WGS) entry which is preliminary data.</text>
</comment>
<dbReference type="NCBIfam" id="TIGR01730">
    <property type="entry name" value="RND_mfp"/>
    <property type="match status" value="1"/>
</dbReference>
<gene>
    <name evidence="3" type="ORF">EZS27_013151</name>
</gene>
<reference evidence="3" key="1">
    <citation type="submission" date="2019-03" db="EMBL/GenBank/DDBJ databases">
        <title>Single cell metagenomics reveals metabolic interactions within the superorganism composed of flagellate Streblomastix strix and complex community of Bacteroidetes bacteria on its surface.</title>
        <authorList>
            <person name="Treitli S.C."/>
            <person name="Kolisko M."/>
            <person name="Husnik F."/>
            <person name="Keeling P."/>
            <person name="Hampl V."/>
        </authorList>
    </citation>
    <scope>NUCLEOTIDE SEQUENCE</scope>
    <source>
        <strain evidence="3">STM</strain>
    </source>
</reference>